<comment type="similarity">
    <text evidence="4">Belongs to the methyl-accepting chemotaxis (MCP) protein family.</text>
</comment>
<keyword evidence="2" id="KW-1003">Cell membrane</keyword>
<dbReference type="KEGG" id="gsn:YC6258_03634"/>
<organism evidence="8 9">
    <name type="scientific">Gynuella sunshinyii YC6258</name>
    <dbReference type="NCBI Taxonomy" id="1445510"/>
    <lineage>
        <taxon>Bacteria</taxon>
        <taxon>Pseudomonadati</taxon>
        <taxon>Pseudomonadota</taxon>
        <taxon>Gammaproteobacteria</taxon>
        <taxon>Oceanospirillales</taxon>
        <taxon>Saccharospirillaceae</taxon>
        <taxon>Gynuella</taxon>
    </lineage>
</organism>
<dbReference type="PANTHER" id="PTHR32089">
    <property type="entry name" value="METHYL-ACCEPTING CHEMOTAXIS PROTEIN MCPB"/>
    <property type="match status" value="1"/>
</dbReference>
<evidence type="ECO:0000259" key="7">
    <source>
        <dbReference type="PROSITE" id="PS50192"/>
    </source>
</evidence>
<dbReference type="PANTHER" id="PTHR32089:SF112">
    <property type="entry name" value="LYSOZYME-LIKE PROTEIN-RELATED"/>
    <property type="match status" value="1"/>
</dbReference>
<dbReference type="AlphaFoldDB" id="A0A0C5V8G0"/>
<evidence type="ECO:0000256" key="1">
    <source>
        <dbReference type="ARBA" id="ARBA00004429"/>
    </source>
</evidence>
<evidence type="ECO:0000313" key="8">
    <source>
        <dbReference type="EMBL" id="AJQ95670.1"/>
    </source>
</evidence>
<dbReference type="STRING" id="1445510.YC6258_03634"/>
<evidence type="ECO:0000256" key="3">
    <source>
        <dbReference type="ARBA" id="ARBA00023224"/>
    </source>
</evidence>
<feature type="domain" description="T-SNARE coiled-coil homology" evidence="7">
    <location>
        <begin position="69"/>
        <end position="131"/>
    </location>
</feature>
<dbReference type="InterPro" id="IPR000727">
    <property type="entry name" value="T_SNARE_dom"/>
</dbReference>
<keyword evidence="2" id="KW-0997">Cell inner membrane</keyword>
<accession>A0A0C5V8G0</accession>
<protein>
    <submittedName>
        <fullName evidence="8">Methyl-accepting chemotaxis protein</fullName>
    </submittedName>
</protein>
<dbReference type="Gene3D" id="1.10.287.950">
    <property type="entry name" value="Methyl-accepting chemotaxis protein"/>
    <property type="match status" value="1"/>
</dbReference>
<reference evidence="8 9" key="1">
    <citation type="submission" date="2014-01" db="EMBL/GenBank/DDBJ databases">
        <title>Full genme sequencing of cellulolytic bacterium Gynuella sunshinyii YC6258T gen. nov., sp. nov.</title>
        <authorList>
            <person name="Khan H."/>
            <person name="Chung E.J."/>
            <person name="Chung Y.R."/>
        </authorList>
    </citation>
    <scope>NUCLEOTIDE SEQUENCE [LARGE SCALE GENOMIC DNA]</scope>
    <source>
        <strain evidence="8 9">YC6258</strain>
    </source>
</reference>
<evidence type="ECO:0000256" key="4">
    <source>
        <dbReference type="ARBA" id="ARBA00029447"/>
    </source>
</evidence>
<proteinExistence type="inferred from homology"/>
<feature type="domain" description="Methyl-accepting transducer" evidence="6">
    <location>
        <begin position="1"/>
        <end position="118"/>
    </location>
</feature>
<evidence type="ECO:0000313" key="9">
    <source>
        <dbReference type="Proteomes" id="UP000032266"/>
    </source>
</evidence>
<dbReference type="SMART" id="SM00283">
    <property type="entry name" value="MA"/>
    <property type="match status" value="1"/>
</dbReference>
<gene>
    <name evidence="8" type="ORF">YC6258_03634</name>
</gene>
<dbReference type="Proteomes" id="UP000032266">
    <property type="component" value="Chromosome"/>
</dbReference>
<keyword evidence="2" id="KW-0472">Membrane</keyword>
<dbReference type="SUPFAM" id="SSF58104">
    <property type="entry name" value="Methyl-accepting chemotaxis protein (MCP) signaling domain"/>
    <property type="match status" value="1"/>
</dbReference>
<dbReference type="Pfam" id="PF00015">
    <property type="entry name" value="MCPsignal"/>
    <property type="match status" value="1"/>
</dbReference>
<dbReference type="HOGENOM" id="CLU_000445_107_18_6"/>
<evidence type="ECO:0000256" key="5">
    <source>
        <dbReference type="PROSITE-ProRule" id="PRU00284"/>
    </source>
</evidence>
<dbReference type="InterPro" id="IPR004089">
    <property type="entry name" value="MCPsignal_dom"/>
</dbReference>
<name>A0A0C5V8G0_9GAMM</name>
<keyword evidence="3 5" id="KW-0807">Transducer</keyword>
<dbReference type="PROSITE" id="PS50192">
    <property type="entry name" value="T_SNARE"/>
    <property type="match status" value="1"/>
</dbReference>
<dbReference type="PROSITE" id="PS50111">
    <property type="entry name" value="CHEMOTAXIS_TRANSDUC_2"/>
    <property type="match status" value="1"/>
</dbReference>
<dbReference type="GO" id="GO:0007165">
    <property type="term" value="P:signal transduction"/>
    <property type="evidence" value="ECO:0007669"/>
    <property type="project" value="UniProtKB-KW"/>
</dbReference>
<sequence length="154" mass="16460">MALNAAIEAARAGEQGRGFAVVADEVRTLASRTADSTEEISKLLNGLRQLVATVSSKISESLSNAEESRILTSELEGTLGQVFESINAIKDMTAQIATSAEEQHQVAEHINQNIVNIKLTSTDTNVIAKKANGVSDELKEFSDNLTSLVGKFKV</sequence>
<dbReference type="EMBL" id="CP007142">
    <property type="protein sequence ID" value="AJQ95670.1"/>
    <property type="molecule type" value="Genomic_DNA"/>
</dbReference>
<evidence type="ECO:0000256" key="2">
    <source>
        <dbReference type="ARBA" id="ARBA00022519"/>
    </source>
</evidence>
<keyword evidence="9" id="KW-1185">Reference proteome</keyword>
<dbReference type="GO" id="GO:0005886">
    <property type="term" value="C:plasma membrane"/>
    <property type="evidence" value="ECO:0007669"/>
    <property type="project" value="UniProtKB-SubCell"/>
</dbReference>
<comment type="subcellular location">
    <subcellularLocation>
        <location evidence="1">Cell inner membrane</location>
        <topology evidence="1">Multi-pass membrane protein</topology>
    </subcellularLocation>
</comment>
<evidence type="ECO:0000259" key="6">
    <source>
        <dbReference type="PROSITE" id="PS50111"/>
    </source>
</evidence>
<dbReference type="GO" id="GO:0006935">
    <property type="term" value="P:chemotaxis"/>
    <property type="evidence" value="ECO:0007669"/>
    <property type="project" value="UniProtKB-ARBA"/>
</dbReference>